<name>A0ABR3FB85_9AGAR</name>
<evidence type="ECO:0000256" key="1">
    <source>
        <dbReference type="SAM" id="MobiDB-lite"/>
    </source>
</evidence>
<dbReference type="InterPro" id="IPR032675">
    <property type="entry name" value="LRR_dom_sf"/>
</dbReference>
<sequence>MEVEKQGRFEGFYPPYLRLRESAEDSFIRRQCVRLPERQRNKLFARPAEVTLNDDKSSSPWNDLDAYRLFHSQRFFVSLKGFFTGDLDLTGRHEQRFQELISLFVQLVDDMAAAGKTAKPVKCKRRDWDGEMKIFLDYKMTDRELWTNFRLEWKIPRLVDYGWLQRQIVFVKEAMEKAEGKPKFQKLCIIDLPPEIILQIFHLADLKKARLLAATCKAMKALGVSYLYHTRSVTLPLAAHEQIMKMIRMEPPTEVLDKIASQKSQTMIRHVGFLLSRPDLTDAIRHLQIVDHWRMHSREIPALCSYTNQHKYYGPINSSLNTLLASCVDLTTLSISHFAITGDWLWAMSQLSKLHTLDFHCARIGDQSVEQLILSGRIPPSPQLLNLTWKEYRTKDDVEHPPREHLGEGLWYTLLLFPNLVTFSHELIRDDGTIWLPSPTIRDRSNHFCQGLRRLNLDLIWDSVPQLTGWINTSQLRTIATCTLTHFKLRTDRPIPDDMILNLLASFHGAPLEVLSLVGIKEGSLTLIDRIAQLFPDLVGLTLIRRENRLQKEIKLASWPHQSGEYAARFREFRKLKYFGWNFRVPKDDVTPFALLGFEAAEGKEWPRIGGDVMEWAGSLGGDDEYFEDTSSLALPFACHCPTLEIMGLEDGRTPEYWTISHKPNGGIDVEEHVYSRRVVDPRDWNPRPYDSGWKPLTPPA</sequence>
<dbReference type="InterPro" id="IPR036047">
    <property type="entry name" value="F-box-like_dom_sf"/>
</dbReference>
<organism evidence="2 3">
    <name type="scientific">Marasmius crinis-equi</name>
    <dbReference type="NCBI Taxonomy" id="585013"/>
    <lineage>
        <taxon>Eukaryota</taxon>
        <taxon>Fungi</taxon>
        <taxon>Dikarya</taxon>
        <taxon>Basidiomycota</taxon>
        <taxon>Agaricomycotina</taxon>
        <taxon>Agaricomycetes</taxon>
        <taxon>Agaricomycetidae</taxon>
        <taxon>Agaricales</taxon>
        <taxon>Marasmiineae</taxon>
        <taxon>Marasmiaceae</taxon>
        <taxon>Marasmius</taxon>
    </lineage>
</organism>
<dbReference type="SUPFAM" id="SSF81383">
    <property type="entry name" value="F-box domain"/>
    <property type="match status" value="1"/>
</dbReference>
<dbReference type="Proteomes" id="UP001465976">
    <property type="component" value="Unassembled WGS sequence"/>
</dbReference>
<dbReference type="SUPFAM" id="SSF52047">
    <property type="entry name" value="RNI-like"/>
    <property type="match status" value="1"/>
</dbReference>
<evidence type="ECO:0008006" key="4">
    <source>
        <dbReference type="Google" id="ProtNLM"/>
    </source>
</evidence>
<reference evidence="2 3" key="1">
    <citation type="submission" date="2024-02" db="EMBL/GenBank/DDBJ databases">
        <title>A draft genome for the cacao thread blight pathogen Marasmius crinis-equi.</title>
        <authorList>
            <person name="Cohen S.P."/>
            <person name="Baruah I.K."/>
            <person name="Amoako-Attah I."/>
            <person name="Bukari Y."/>
            <person name="Meinhardt L.W."/>
            <person name="Bailey B.A."/>
        </authorList>
    </citation>
    <scope>NUCLEOTIDE SEQUENCE [LARGE SCALE GENOMIC DNA]</scope>
    <source>
        <strain evidence="2 3">GH-76</strain>
    </source>
</reference>
<dbReference type="Gene3D" id="3.80.10.10">
    <property type="entry name" value="Ribonuclease Inhibitor"/>
    <property type="match status" value="1"/>
</dbReference>
<gene>
    <name evidence="2" type="ORF">V5O48_009464</name>
</gene>
<accession>A0ABR3FB85</accession>
<feature type="region of interest" description="Disordered" evidence="1">
    <location>
        <begin position="681"/>
        <end position="701"/>
    </location>
</feature>
<keyword evidence="3" id="KW-1185">Reference proteome</keyword>
<comment type="caution">
    <text evidence="2">The sequence shown here is derived from an EMBL/GenBank/DDBJ whole genome shotgun (WGS) entry which is preliminary data.</text>
</comment>
<proteinExistence type="predicted"/>
<protein>
    <recommendedName>
        <fullName evidence="4">F-box domain-containing protein</fullName>
    </recommendedName>
</protein>
<dbReference type="EMBL" id="JBAHYK010000623">
    <property type="protein sequence ID" value="KAL0572499.1"/>
    <property type="molecule type" value="Genomic_DNA"/>
</dbReference>
<evidence type="ECO:0000313" key="2">
    <source>
        <dbReference type="EMBL" id="KAL0572499.1"/>
    </source>
</evidence>
<evidence type="ECO:0000313" key="3">
    <source>
        <dbReference type="Proteomes" id="UP001465976"/>
    </source>
</evidence>